<feature type="region of interest" description="Disordered" evidence="1">
    <location>
        <begin position="146"/>
        <end position="170"/>
    </location>
</feature>
<sequence length="170" mass="19599">MVTSTRRRALVGVDVYAGLDNVSDDRMTQWSRREFNEDLCSVLEWENFSLCKRNLEQIKNSYEDLNSSTPEAKLGKDQSSNSLLKSDCRQSREILPAYHAIHIRSEQLREAAHLKRRFLHYFDAISLPLKVTDQVQLASVAEHFRRQETKPEAADVDNMDDEGGISEGRR</sequence>
<proteinExistence type="predicted"/>
<evidence type="ECO:0000313" key="2">
    <source>
        <dbReference type="EMBL" id="PIK45364.1"/>
    </source>
</evidence>
<accession>A0A2G8KBH9</accession>
<evidence type="ECO:0000313" key="3">
    <source>
        <dbReference type="Proteomes" id="UP000230750"/>
    </source>
</evidence>
<dbReference type="Proteomes" id="UP000230750">
    <property type="component" value="Unassembled WGS sequence"/>
</dbReference>
<organism evidence="2 3">
    <name type="scientific">Stichopus japonicus</name>
    <name type="common">Sea cucumber</name>
    <dbReference type="NCBI Taxonomy" id="307972"/>
    <lineage>
        <taxon>Eukaryota</taxon>
        <taxon>Metazoa</taxon>
        <taxon>Echinodermata</taxon>
        <taxon>Eleutherozoa</taxon>
        <taxon>Echinozoa</taxon>
        <taxon>Holothuroidea</taxon>
        <taxon>Aspidochirotacea</taxon>
        <taxon>Aspidochirotida</taxon>
        <taxon>Stichopodidae</taxon>
        <taxon>Apostichopus</taxon>
    </lineage>
</organism>
<dbReference type="AlphaFoldDB" id="A0A2G8KBH9"/>
<comment type="caution">
    <text evidence="2">The sequence shown here is derived from an EMBL/GenBank/DDBJ whole genome shotgun (WGS) entry which is preliminary data.</text>
</comment>
<dbReference type="EMBL" id="MRZV01000717">
    <property type="protein sequence ID" value="PIK45364.1"/>
    <property type="molecule type" value="Genomic_DNA"/>
</dbReference>
<name>A0A2G8KBH9_STIJA</name>
<reference evidence="2 3" key="1">
    <citation type="journal article" date="2017" name="PLoS Biol.">
        <title>The sea cucumber genome provides insights into morphological evolution and visceral regeneration.</title>
        <authorList>
            <person name="Zhang X."/>
            <person name="Sun L."/>
            <person name="Yuan J."/>
            <person name="Sun Y."/>
            <person name="Gao Y."/>
            <person name="Zhang L."/>
            <person name="Li S."/>
            <person name="Dai H."/>
            <person name="Hamel J.F."/>
            <person name="Liu C."/>
            <person name="Yu Y."/>
            <person name="Liu S."/>
            <person name="Lin W."/>
            <person name="Guo K."/>
            <person name="Jin S."/>
            <person name="Xu P."/>
            <person name="Storey K.B."/>
            <person name="Huan P."/>
            <person name="Zhang T."/>
            <person name="Zhou Y."/>
            <person name="Zhang J."/>
            <person name="Lin C."/>
            <person name="Li X."/>
            <person name="Xing L."/>
            <person name="Huo D."/>
            <person name="Sun M."/>
            <person name="Wang L."/>
            <person name="Mercier A."/>
            <person name="Li F."/>
            <person name="Yang H."/>
            <person name="Xiang J."/>
        </authorList>
    </citation>
    <scope>NUCLEOTIDE SEQUENCE [LARGE SCALE GENOMIC DNA]</scope>
    <source>
        <strain evidence="2">Shaxun</strain>
        <tissue evidence="2">Muscle</tissue>
    </source>
</reference>
<feature type="compositionally biased region" description="Acidic residues" evidence="1">
    <location>
        <begin position="154"/>
        <end position="164"/>
    </location>
</feature>
<gene>
    <name evidence="2" type="ORF">BSL78_17785</name>
</gene>
<protein>
    <submittedName>
        <fullName evidence="2">Uncharacterized protein</fullName>
    </submittedName>
</protein>
<keyword evidence="3" id="KW-1185">Reference proteome</keyword>
<evidence type="ECO:0000256" key="1">
    <source>
        <dbReference type="SAM" id="MobiDB-lite"/>
    </source>
</evidence>
<dbReference type="OrthoDB" id="9996895at2759"/>